<evidence type="ECO:0000256" key="4">
    <source>
        <dbReference type="ARBA" id="ARBA00009667"/>
    </source>
</evidence>
<evidence type="ECO:0000256" key="8">
    <source>
        <dbReference type="ARBA" id="ARBA00022605"/>
    </source>
</evidence>
<dbReference type="RefSeq" id="WP_011026235.1">
    <property type="nucleotide sequence ID" value="NZ_ABXP02000106.1"/>
</dbReference>
<dbReference type="InterPro" id="IPR006062">
    <property type="entry name" value="His_biosynth"/>
</dbReference>
<evidence type="ECO:0000256" key="11">
    <source>
        <dbReference type="ARBA" id="ARBA00030547"/>
    </source>
</evidence>
<organism evidence="15 16">
    <name type="scientific">Caldanaerobacter subterraneus subsp. pacificus DSM 12653</name>
    <dbReference type="NCBI Taxonomy" id="391606"/>
    <lineage>
        <taxon>Bacteria</taxon>
        <taxon>Bacillati</taxon>
        <taxon>Bacillota</taxon>
        <taxon>Clostridia</taxon>
        <taxon>Thermoanaerobacterales</taxon>
        <taxon>Thermoanaerobacteraceae</taxon>
        <taxon>Caldanaerobacter</taxon>
    </lineage>
</organism>
<dbReference type="Pfam" id="PF00977">
    <property type="entry name" value="His_biosynth"/>
    <property type="match status" value="1"/>
</dbReference>
<dbReference type="InterPro" id="IPR044524">
    <property type="entry name" value="Isoase_HisA-like"/>
</dbReference>
<dbReference type="CDD" id="cd04732">
    <property type="entry name" value="HisA"/>
    <property type="match status" value="1"/>
</dbReference>
<evidence type="ECO:0000256" key="10">
    <source>
        <dbReference type="ARBA" id="ARBA00023235"/>
    </source>
</evidence>
<evidence type="ECO:0000313" key="15">
    <source>
        <dbReference type="EMBL" id="KKC29034.1"/>
    </source>
</evidence>
<dbReference type="FunFam" id="3.20.20.70:FF:000009">
    <property type="entry name" value="1-(5-phosphoribosyl)-5-[(5-phosphoribosylamino)methylideneamino] imidazole-4-carboxamide isomerase"/>
    <property type="match status" value="1"/>
</dbReference>
<dbReference type="NCBIfam" id="TIGR00007">
    <property type="entry name" value="1-(5-phosphoribosyl)-5-[(5-phosphoribosylamino)methylideneamino]imidazole-4-carboxamide isomerase"/>
    <property type="match status" value="1"/>
</dbReference>
<evidence type="ECO:0000256" key="2">
    <source>
        <dbReference type="ARBA" id="ARBA00004496"/>
    </source>
</evidence>
<dbReference type="GO" id="GO:0000105">
    <property type="term" value="P:L-histidine biosynthetic process"/>
    <property type="evidence" value="ECO:0007669"/>
    <property type="project" value="UniProtKB-UniRule"/>
</dbReference>
<reference evidence="16" key="3">
    <citation type="submission" date="2015-02" db="EMBL/GenBank/DDBJ databases">
        <title>Genome analysis of three genomes within the thermophilic hydrogenogenic bacterial species Caldanaerobacter subterraneus.</title>
        <authorList>
            <person name="Sant'Anna F.H."/>
            <person name="Lebedinsky A."/>
            <person name="Sokolova T."/>
            <person name="Robb F.T."/>
            <person name="Gonzalez J.M."/>
        </authorList>
    </citation>
    <scope>NUCLEOTIDE SEQUENCE [LARGE SCALE GENOMIC DNA]</scope>
    <source>
        <strain evidence="16">DSM 12653</strain>
    </source>
</reference>
<dbReference type="PANTHER" id="PTHR43090">
    <property type="entry name" value="1-(5-PHOSPHORIBOSYL)-5-[(5-PHOSPHORIBOSYLAMINO)METHYLIDENEAMINO] IMIDAZOLE-4-CARBOXAMIDE ISOMERASE"/>
    <property type="match status" value="1"/>
</dbReference>
<dbReference type="Gene3D" id="3.20.20.70">
    <property type="entry name" value="Aldolase class I"/>
    <property type="match status" value="1"/>
</dbReference>
<dbReference type="InterPro" id="IPR013785">
    <property type="entry name" value="Aldolase_TIM"/>
</dbReference>
<keyword evidence="10 12" id="KW-0413">Isomerase</keyword>
<evidence type="ECO:0000313" key="16">
    <source>
        <dbReference type="Proteomes" id="UP000010146"/>
    </source>
</evidence>
<dbReference type="GO" id="GO:0005737">
    <property type="term" value="C:cytoplasm"/>
    <property type="evidence" value="ECO:0007669"/>
    <property type="project" value="UniProtKB-SubCell"/>
</dbReference>
<feature type="active site" description="Proton donor" evidence="12">
    <location>
        <position position="129"/>
    </location>
</feature>
<dbReference type="PANTHER" id="PTHR43090:SF2">
    <property type="entry name" value="1-(5-PHOSPHORIBOSYL)-5-[(5-PHOSPHORIBOSYLAMINO)METHYLIDENEAMINO] IMIDAZOLE-4-CARBOXAMIDE ISOMERASE"/>
    <property type="match status" value="1"/>
</dbReference>
<keyword evidence="9 12" id="KW-0368">Histidine biosynthesis</keyword>
<evidence type="ECO:0000256" key="7">
    <source>
        <dbReference type="ARBA" id="ARBA00022490"/>
    </source>
</evidence>
<protein>
    <recommendedName>
        <fullName evidence="6 12">1-(5-phosphoribosyl)-5-[(5-phosphoribosylamino)methylideneamino] imidazole-4-carboxamide isomerase</fullName>
        <ecNumber evidence="5 12">5.3.1.16</ecNumber>
    </recommendedName>
    <alternativeName>
        <fullName evidence="11 12">Phosphoribosylformimino-5-aminoimidazole carboxamide ribotide isomerase</fullName>
    </alternativeName>
</protein>
<dbReference type="AlphaFoldDB" id="A0A0F5PMG7"/>
<dbReference type="EMBL" id="ABXP02000106">
    <property type="protein sequence ID" value="KKC29034.1"/>
    <property type="molecule type" value="Genomic_DNA"/>
</dbReference>
<proteinExistence type="inferred from homology"/>
<comment type="caution">
    <text evidence="15">The sequence shown here is derived from an EMBL/GenBank/DDBJ whole genome shotgun (WGS) entry which is preliminary data.</text>
</comment>
<evidence type="ECO:0000256" key="6">
    <source>
        <dbReference type="ARBA" id="ARBA00018464"/>
    </source>
</evidence>
<sequence>MLVIPAIDILDGKCVRLTKGNFDSKEVYYDNPADMAKMWQECGAKRIHVVDLDGARQGHLVNRKVIEKIVNSCSVDIEVGGGIRNKEALDYLFSIGVSYIILGSAAIYDKDLLLYSVSHYGEKTIVGIDSKKREVAVSGWLERTKIKDTELAEKIKEIGIKTIIFTDISKDGTLHGPNFEALKDMLKVGVEIIASGGISSIEDLKRLKDMGVTGAIIGKALYTGMIDLKAALLELEREGI</sequence>
<comment type="similarity">
    <text evidence="4 12 13">Belongs to the HisA/HisF family.</text>
</comment>
<dbReference type="InterPro" id="IPR011060">
    <property type="entry name" value="RibuloseP-bd_barrel"/>
</dbReference>
<feature type="active site" description="Proton acceptor" evidence="12">
    <location>
        <position position="8"/>
    </location>
</feature>
<evidence type="ECO:0000256" key="3">
    <source>
        <dbReference type="ARBA" id="ARBA00005133"/>
    </source>
</evidence>
<dbReference type="Proteomes" id="UP000010146">
    <property type="component" value="Unassembled WGS sequence"/>
</dbReference>
<keyword evidence="7 12" id="KW-0963">Cytoplasm</keyword>
<evidence type="ECO:0000256" key="5">
    <source>
        <dbReference type="ARBA" id="ARBA00012550"/>
    </source>
</evidence>
<dbReference type="SUPFAM" id="SSF51366">
    <property type="entry name" value="Ribulose-phoshate binding barrel"/>
    <property type="match status" value="1"/>
</dbReference>
<dbReference type="InterPro" id="IPR023016">
    <property type="entry name" value="HisA/PriA"/>
</dbReference>
<dbReference type="GO" id="GO:0003949">
    <property type="term" value="F:1-(5-phosphoribosyl)-5-[(5-phosphoribosylamino)methylideneamino]imidazole-4-carboxamide isomerase activity"/>
    <property type="evidence" value="ECO:0007669"/>
    <property type="project" value="UniProtKB-UniRule"/>
</dbReference>
<keyword evidence="8 12" id="KW-0028">Amino-acid biosynthesis</keyword>
<accession>A0A0F5PMG7</accession>
<evidence type="ECO:0000256" key="13">
    <source>
        <dbReference type="RuleBase" id="RU003657"/>
    </source>
</evidence>
<gene>
    <name evidence="12" type="primary">hisA</name>
    <name evidence="15" type="ORF">CDSM653_01885</name>
</gene>
<comment type="subcellular location">
    <subcellularLocation>
        <location evidence="2 12 14">Cytoplasm</location>
    </subcellularLocation>
</comment>
<evidence type="ECO:0000256" key="12">
    <source>
        <dbReference type="HAMAP-Rule" id="MF_01014"/>
    </source>
</evidence>
<reference evidence="15 16" key="1">
    <citation type="submission" date="2008-07" db="EMBL/GenBank/DDBJ databases">
        <authorList>
            <person name="Gonzalez J."/>
            <person name="Sokolova T."/>
            <person name="Ferriera S."/>
            <person name="Johnson J."/>
            <person name="Kravitz S."/>
            <person name="Beeson K."/>
            <person name="Sutton G."/>
            <person name="Rogers Y.-H."/>
            <person name="Friedman R."/>
            <person name="Frazier M."/>
            <person name="Venter J.C."/>
        </authorList>
    </citation>
    <scope>NUCLEOTIDE SEQUENCE [LARGE SCALE GENOMIC DNA]</scope>
    <source>
        <strain evidence="15 16">DSM 12653</strain>
    </source>
</reference>
<dbReference type="GO" id="GO:0000162">
    <property type="term" value="P:L-tryptophan biosynthetic process"/>
    <property type="evidence" value="ECO:0007669"/>
    <property type="project" value="TreeGrafter"/>
</dbReference>
<dbReference type="HAMAP" id="MF_01014">
    <property type="entry name" value="HisA"/>
    <property type="match status" value="1"/>
</dbReference>
<comment type="catalytic activity">
    <reaction evidence="1 12 14">
        <text>1-(5-phospho-beta-D-ribosyl)-5-[(5-phospho-beta-D-ribosylamino)methylideneamino]imidazole-4-carboxamide = 5-[(5-phospho-1-deoxy-D-ribulos-1-ylimino)methylamino]-1-(5-phospho-beta-D-ribosyl)imidazole-4-carboxamide</text>
        <dbReference type="Rhea" id="RHEA:15469"/>
        <dbReference type="ChEBI" id="CHEBI:58435"/>
        <dbReference type="ChEBI" id="CHEBI:58525"/>
        <dbReference type="EC" id="5.3.1.16"/>
    </reaction>
</comment>
<name>A0A0F5PMG7_9THEO</name>
<evidence type="ECO:0000256" key="1">
    <source>
        <dbReference type="ARBA" id="ARBA00000901"/>
    </source>
</evidence>
<evidence type="ECO:0000256" key="14">
    <source>
        <dbReference type="RuleBase" id="RU003658"/>
    </source>
</evidence>
<dbReference type="InterPro" id="IPR006063">
    <property type="entry name" value="HisA_bact_arch"/>
</dbReference>
<comment type="pathway">
    <text evidence="3 12 14">Amino-acid biosynthesis; L-histidine biosynthesis; L-histidine from 5-phospho-alpha-D-ribose 1-diphosphate: step 4/9.</text>
</comment>
<reference evidence="15 16" key="2">
    <citation type="journal article" date="2015" name="BMC Genomics">
        <title>Analysis of three genomes within the thermophilic bacterial species Caldanaerobacter subterraneus with a focus on carbon monoxide dehydrogenase evolution and hydrolase diversity.</title>
        <authorList>
            <person name="Sant'Anna F.H."/>
            <person name="Lebedinsky A.V."/>
            <person name="Sokolova T.G."/>
            <person name="Robb F.T."/>
            <person name="Gonzalez J.M."/>
        </authorList>
    </citation>
    <scope>NUCLEOTIDE SEQUENCE [LARGE SCALE GENOMIC DNA]</scope>
    <source>
        <strain evidence="15 16">DSM 12653</strain>
    </source>
</reference>
<evidence type="ECO:0000256" key="9">
    <source>
        <dbReference type="ARBA" id="ARBA00023102"/>
    </source>
</evidence>
<dbReference type="SMR" id="A0A0F5PMG7"/>
<dbReference type="UniPathway" id="UPA00031">
    <property type="reaction ID" value="UER00009"/>
</dbReference>
<dbReference type="EC" id="5.3.1.16" evidence="5 12"/>